<dbReference type="EMBL" id="BK032810">
    <property type="protein sequence ID" value="DAF61398.1"/>
    <property type="molecule type" value="Genomic_DNA"/>
</dbReference>
<sequence length="109" mass="12471">MACINVKVRRATDPPLVEVVRLDGLNCVSIRPICKIPTEKPQRPPKGYLYLRTSEKKIIRTKDKNPILIKAMAANDSQYYDLPWTGEQVKEMLSGLIVDENKEQDSKEE</sequence>
<name>A0A8S5TDQ4_9CAUD</name>
<organism evidence="1">
    <name type="scientific">Siphoviridae sp. ctNnX9</name>
    <dbReference type="NCBI Taxonomy" id="2827859"/>
    <lineage>
        <taxon>Viruses</taxon>
        <taxon>Duplodnaviria</taxon>
        <taxon>Heunggongvirae</taxon>
        <taxon>Uroviricota</taxon>
        <taxon>Caudoviricetes</taxon>
    </lineage>
</organism>
<protein>
    <submittedName>
        <fullName evidence="1">Uncharacterized protein</fullName>
    </submittedName>
</protein>
<evidence type="ECO:0000313" key="1">
    <source>
        <dbReference type="EMBL" id="DAF61398.1"/>
    </source>
</evidence>
<reference evidence="1" key="1">
    <citation type="journal article" date="2021" name="Proc. Natl. Acad. Sci. U.S.A.">
        <title>A Catalog of Tens of Thousands of Viruses from Human Metagenomes Reveals Hidden Associations with Chronic Diseases.</title>
        <authorList>
            <person name="Tisza M.J."/>
            <person name="Buck C.B."/>
        </authorList>
    </citation>
    <scope>NUCLEOTIDE SEQUENCE</scope>
    <source>
        <strain evidence="1">CtNnX9</strain>
    </source>
</reference>
<proteinExistence type="predicted"/>
<accession>A0A8S5TDQ4</accession>